<dbReference type="AlphaFoldDB" id="A0A1Y5FFJ6"/>
<evidence type="ECO:0000256" key="7">
    <source>
        <dbReference type="ARBA" id="ARBA00023306"/>
    </source>
</evidence>
<keyword evidence="7" id="KW-0131">Cell cycle</keyword>
<dbReference type="PRINTS" id="PR01023">
    <property type="entry name" value="NAFLGMOTY"/>
</dbReference>
<dbReference type="PANTHER" id="PTHR30329">
    <property type="entry name" value="STATOR ELEMENT OF FLAGELLAR MOTOR COMPLEX"/>
    <property type="match status" value="1"/>
</dbReference>
<dbReference type="InterPro" id="IPR014169">
    <property type="entry name" value="Pal_lipo_C"/>
</dbReference>
<dbReference type="InterPro" id="IPR006665">
    <property type="entry name" value="OmpA-like"/>
</dbReference>
<dbReference type="InterPro" id="IPR039001">
    <property type="entry name" value="Pal"/>
</dbReference>
<feature type="domain" description="OmpA-like" evidence="10">
    <location>
        <begin position="55"/>
        <end position="171"/>
    </location>
</feature>
<dbReference type="PRINTS" id="PR01021">
    <property type="entry name" value="OMPADOMAIN"/>
</dbReference>
<dbReference type="InterPro" id="IPR050330">
    <property type="entry name" value="Bact_OuterMem_StrucFunc"/>
</dbReference>
<keyword evidence="5 8" id="KW-0998">Cell outer membrane</keyword>
<comment type="similarity">
    <text evidence="8">Belongs to the Pal lipoprotein family.</text>
</comment>
<dbReference type="Proteomes" id="UP000196531">
    <property type="component" value="Unassembled WGS sequence"/>
</dbReference>
<dbReference type="EMBL" id="MAAO01000004">
    <property type="protein sequence ID" value="OUR98472.1"/>
    <property type="molecule type" value="Genomic_DNA"/>
</dbReference>
<protein>
    <recommendedName>
        <fullName evidence="8">Peptidoglycan-associated lipoprotein</fullName>
        <shortName evidence="8">PAL</shortName>
    </recommendedName>
</protein>
<dbReference type="Pfam" id="PF00691">
    <property type="entry name" value="OmpA"/>
    <property type="match status" value="1"/>
</dbReference>
<dbReference type="Gene3D" id="3.30.1330.60">
    <property type="entry name" value="OmpA-like domain"/>
    <property type="match status" value="1"/>
</dbReference>
<evidence type="ECO:0000256" key="1">
    <source>
        <dbReference type="ARBA" id="ARBA00022618"/>
    </source>
</evidence>
<dbReference type="GO" id="GO:0009279">
    <property type="term" value="C:cell outer membrane"/>
    <property type="evidence" value="ECO:0007669"/>
    <property type="project" value="UniProtKB-SubCell"/>
</dbReference>
<keyword evidence="3 8" id="KW-0472">Membrane</keyword>
<organism evidence="11 12">
    <name type="scientific">Halobacteriovorax marinus</name>
    <dbReference type="NCBI Taxonomy" id="97084"/>
    <lineage>
        <taxon>Bacteria</taxon>
        <taxon>Pseudomonadati</taxon>
        <taxon>Bdellovibrionota</taxon>
        <taxon>Bacteriovoracia</taxon>
        <taxon>Bacteriovoracales</taxon>
        <taxon>Halobacteriovoraceae</taxon>
        <taxon>Halobacteriovorax</taxon>
    </lineage>
</organism>
<dbReference type="HAMAP" id="MF_02204">
    <property type="entry name" value="Pal"/>
    <property type="match status" value="1"/>
</dbReference>
<evidence type="ECO:0000256" key="6">
    <source>
        <dbReference type="ARBA" id="ARBA00023288"/>
    </source>
</evidence>
<keyword evidence="4 8" id="KW-0564">Palmitate</keyword>
<reference evidence="12" key="1">
    <citation type="journal article" date="2017" name="Proc. Natl. Acad. Sci. U.S.A.">
        <title>Simulation of Deepwater Horizon oil plume reveals substrate specialization within a complex community of hydrocarbon-degraders.</title>
        <authorList>
            <person name="Hu P."/>
            <person name="Dubinsky E.A."/>
            <person name="Probst A.J."/>
            <person name="Wang J."/>
            <person name="Sieber C.M.K."/>
            <person name="Tom L.M."/>
            <person name="Gardinali P."/>
            <person name="Banfield J.F."/>
            <person name="Atlas R.M."/>
            <person name="Andersen G.L."/>
        </authorList>
    </citation>
    <scope>NUCLEOTIDE SEQUENCE [LARGE SCALE GENOMIC DNA]</scope>
</reference>
<dbReference type="PROSITE" id="PS51123">
    <property type="entry name" value="OMPA_2"/>
    <property type="match status" value="1"/>
</dbReference>
<comment type="subcellular location">
    <subcellularLocation>
        <location evidence="8">Cell outer membrane</location>
        <topology evidence="8">Lipid-anchor</topology>
    </subcellularLocation>
</comment>
<feature type="chain" id="PRO_5012960942" description="Peptidoglycan-associated lipoprotein" evidence="9">
    <location>
        <begin position="23"/>
        <end position="171"/>
    </location>
</feature>
<evidence type="ECO:0000256" key="8">
    <source>
        <dbReference type="HAMAP-Rule" id="MF_02204"/>
    </source>
</evidence>
<evidence type="ECO:0000256" key="3">
    <source>
        <dbReference type="ARBA" id="ARBA00023136"/>
    </source>
</evidence>
<accession>A0A1Y5FFJ6</accession>
<dbReference type="NCBIfam" id="TIGR02802">
    <property type="entry name" value="Pal_lipo"/>
    <property type="match status" value="1"/>
</dbReference>
<dbReference type="GO" id="GO:0051301">
    <property type="term" value="P:cell division"/>
    <property type="evidence" value="ECO:0007669"/>
    <property type="project" value="UniProtKB-KW"/>
</dbReference>
<evidence type="ECO:0000256" key="5">
    <source>
        <dbReference type="ARBA" id="ARBA00023237"/>
    </source>
</evidence>
<evidence type="ECO:0000256" key="2">
    <source>
        <dbReference type="ARBA" id="ARBA00022729"/>
    </source>
</evidence>
<evidence type="ECO:0000256" key="9">
    <source>
        <dbReference type="SAM" id="SignalP"/>
    </source>
</evidence>
<dbReference type="PROSITE" id="PS51257">
    <property type="entry name" value="PROKAR_LIPOPROTEIN"/>
    <property type="match status" value="1"/>
</dbReference>
<keyword evidence="2 8" id="KW-0732">Signal</keyword>
<dbReference type="InterPro" id="IPR006664">
    <property type="entry name" value="OMP_bac"/>
</dbReference>
<sequence length="171" mass="18266">MKFKFKPVTLLAVIALSFSLVGCSTTKKKEMGSDGQTMETVGSDSSSAIELNADSDSGKAGAIRTVFFGFNSSVLSTGTREALNANADFLKANPSVEVQIEGHCDERGGVQYNLALGERRAKSIKDYLVAMGVTSSRISTISFGKERPVAFGHDESAWGQNRRGNFVVTAK</sequence>
<evidence type="ECO:0000313" key="11">
    <source>
        <dbReference type="EMBL" id="OUR98472.1"/>
    </source>
</evidence>
<gene>
    <name evidence="8" type="primary">pal</name>
    <name evidence="11" type="ORF">A9Q84_03415</name>
</gene>
<feature type="signal peptide" evidence="9">
    <location>
        <begin position="1"/>
        <end position="22"/>
    </location>
</feature>
<keyword evidence="1" id="KW-0132">Cell division</keyword>
<dbReference type="PANTHER" id="PTHR30329:SF21">
    <property type="entry name" value="LIPOPROTEIN YIAD-RELATED"/>
    <property type="match status" value="1"/>
</dbReference>
<evidence type="ECO:0000256" key="4">
    <source>
        <dbReference type="ARBA" id="ARBA00023139"/>
    </source>
</evidence>
<proteinExistence type="inferred from homology"/>
<evidence type="ECO:0000259" key="10">
    <source>
        <dbReference type="PROSITE" id="PS51123"/>
    </source>
</evidence>
<comment type="caution">
    <text evidence="11">The sequence shown here is derived from an EMBL/GenBank/DDBJ whole genome shotgun (WGS) entry which is preliminary data.</text>
</comment>
<name>A0A1Y5FFJ6_9BACT</name>
<dbReference type="CDD" id="cd07185">
    <property type="entry name" value="OmpA_C-like"/>
    <property type="match status" value="1"/>
</dbReference>
<evidence type="ECO:0000313" key="12">
    <source>
        <dbReference type="Proteomes" id="UP000196531"/>
    </source>
</evidence>
<dbReference type="SUPFAM" id="SSF103088">
    <property type="entry name" value="OmpA-like"/>
    <property type="match status" value="1"/>
</dbReference>
<dbReference type="InterPro" id="IPR036737">
    <property type="entry name" value="OmpA-like_sf"/>
</dbReference>
<keyword evidence="6 8" id="KW-0449">Lipoprotein</keyword>